<comment type="caution">
    <text evidence="2">The sequence shown here is derived from an EMBL/GenBank/DDBJ whole genome shotgun (WGS) entry which is preliminary data.</text>
</comment>
<dbReference type="OrthoDB" id="3247229at2759"/>
<protein>
    <submittedName>
        <fullName evidence="2">Uncharacterized protein</fullName>
    </submittedName>
</protein>
<keyword evidence="3" id="KW-1185">Reference proteome</keyword>
<gene>
    <name evidence="2" type="ORF">BS47DRAFT_1343447</name>
</gene>
<evidence type="ECO:0000313" key="2">
    <source>
        <dbReference type="EMBL" id="KAF9514123.1"/>
    </source>
</evidence>
<feature type="region of interest" description="Disordered" evidence="1">
    <location>
        <begin position="698"/>
        <end position="754"/>
    </location>
</feature>
<evidence type="ECO:0000256" key="1">
    <source>
        <dbReference type="SAM" id="MobiDB-lite"/>
    </source>
</evidence>
<dbReference type="Proteomes" id="UP000886523">
    <property type="component" value="Unassembled WGS sequence"/>
</dbReference>
<proteinExistence type="predicted"/>
<feature type="compositionally biased region" description="Basic residues" evidence="1">
    <location>
        <begin position="709"/>
        <end position="732"/>
    </location>
</feature>
<reference evidence="2" key="1">
    <citation type="journal article" date="2020" name="Nat. Commun.">
        <title>Large-scale genome sequencing of mycorrhizal fungi provides insights into the early evolution of symbiotic traits.</title>
        <authorList>
            <person name="Miyauchi S."/>
            <person name="Kiss E."/>
            <person name="Kuo A."/>
            <person name="Drula E."/>
            <person name="Kohler A."/>
            <person name="Sanchez-Garcia M."/>
            <person name="Morin E."/>
            <person name="Andreopoulos B."/>
            <person name="Barry K.W."/>
            <person name="Bonito G."/>
            <person name="Buee M."/>
            <person name="Carver A."/>
            <person name="Chen C."/>
            <person name="Cichocki N."/>
            <person name="Clum A."/>
            <person name="Culley D."/>
            <person name="Crous P.W."/>
            <person name="Fauchery L."/>
            <person name="Girlanda M."/>
            <person name="Hayes R.D."/>
            <person name="Keri Z."/>
            <person name="LaButti K."/>
            <person name="Lipzen A."/>
            <person name="Lombard V."/>
            <person name="Magnuson J."/>
            <person name="Maillard F."/>
            <person name="Murat C."/>
            <person name="Nolan M."/>
            <person name="Ohm R.A."/>
            <person name="Pangilinan J."/>
            <person name="Pereira M.F."/>
            <person name="Perotto S."/>
            <person name="Peter M."/>
            <person name="Pfister S."/>
            <person name="Riley R."/>
            <person name="Sitrit Y."/>
            <person name="Stielow J.B."/>
            <person name="Szollosi G."/>
            <person name="Zifcakova L."/>
            <person name="Stursova M."/>
            <person name="Spatafora J.W."/>
            <person name="Tedersoo L."/>
            <person name="Vaario L.M."/>
            <person name="Yamada A."/>
            <person name="Yan M."/>
            <person name="Wang P."/>
            <person name="Xu J."/>
            <person name="Bruns T."/>
            <person name="Baldrian P."/>
            <person name="Vilgalys R."/>
            <person name="Dunand C."/>
            <person name="Henrissat B."/>
            <person name="Grigoriev I.V."/>
            <person name="Hibbett D."/>
            <person name="Nagy L.G."/>
            <person name="Martin F.M."/>
        </authorList>
    </citation>
    <scope>NUCLEOTIDE SEQUENCE</scope>
    <source>
        <strain evidence="2">UP504</strain>
    </source>
</reference>
<dbReference type="AlphaFoldDB" id="A0A9P6AY27"/>
<evidence type="ECO:0000313" key="3">
    <source>
        <dbReference type="Proteomes" id="UP000886523"/>
    </source>
</evidence>
<accession>A0A9P6AY27</accession>
<dbReference type="EMBL" id="MU128964">
    <property type="protein sequence ID" value="KAF9514123.1"/>
    <property type="molecule type" value="Genomic_DNA"/>
</dbReference>
<sequence>MASYSIALPNLASPTENVRLSDSMLFQLEKCRLGTMVVWLSQLKNHPRQREISHAWVQELFNTHFDEGRNLLKASYPLVVLAADDFKLHSAPDALPRAPEDLELLLISGQHRVAALKQIIQNQLEREGEEVGTQDILDDPKAEWPAIVYDQSLEAHSPVHFNIFMDSLNVSPPTLANNPRQLWASASAIFVTKGSEYANDYLRTVITGSSNLKAVVKAINHSQLRPAIDRLLKFPLFELVWSHMTIWTGYNCSTLWAGLLQEAAHALSRLTGGDETLQGKVTPQNIFPLSPQIYGRTYHKGDFMEVVEQLEDRVLWEEFAPQFATFEERWQTMVTRDLDYTSLLHSRGTKEAVLPWMWTKFLLSSPLSPLEAWVLGVKRILQSALLILLRDPPILHAQSDIYNIFCGESADEPYNAADVLHFAARYYADLTATLNRVWEVQDTDARALATTQLTRVTPSQFITRANKRVATVFEGLSYLVQMDPHWWTFAKILVADRFQEKTHRFSSGIIVYEDGPDVFLREETKALELKDRAIEESKKAAKTARQVAGVEKDLERVVSSVARMQVVVELRTRKVAGLKRSQAVAEANGEELKGESIQRLKNISDGLVPMTNIRTSDLDTQTAGPSSLPLPALPPRSLIPLVEHSGIAGIGSEEKEAAHAIVQLQAVRNLVGSHRIAAFEEFLEKALQEDALSKIGDGQIDLDTAGSKGKGKSVVRGKKSAGKGKGVNHKRSKVEEDDEDKGFGGQPSKKRRQS</sequence>
<name>A0A9P6AY27_9AGAM</name>
<organism evidence="2 3">
    <name type="scientific">Hydnum rufescens UP504</name>
    <dbReference type="NCBI Taxonomy" id="1448309"/>
    <lineage>
        <taxon>Eukaryota</taxon>
        <taxon>Fungi</taxon>
        <taxon>Dikarya</taxon>
        <taxon>Basidiomycota</taxon>
        <taxon>Agaricomycotina</taxon>
        <taxon>Agaricomycetes</taxon>
        <taxon>Cantharellales</taxon>
        <taxon>Hydnaceae</taxon>
        <taxon>Hydnum</taxon>
    </lineage>
</organism>